<dbReference type="Proteomes" id="UP000054565">
    <property type="component" value="Unassembled WGS sequence"/>
</dbReference>
<name>A0A0J6YAP2_COCIT</name>
<evidence type="ECO:0000313" key="2">
    <source>
        <dbReference type="EMBL" id="KMP04825.1"/>
    </source>
</evidence>
<accession>A0A0J6YAP2</accession>
<dbReference type="EMBL" id="DS028095">
    <property type="protein sequence ID" value="KMP04825.1"/>
    <property type="molecule type" value="Genomic_DNA"/>
</dbReference>
<proteinExistence type="predicted"/>
<evidence type="ECO:0000256" key="1">
    <source>
        <dbReference type="SAM" id="Phobius"/>
    </source>
</evidence>
<dbReference type="AlphaFoldDB" id="A0A0J6YAP2"/>
<keyword evidence="1" id="KW-1133">Transmembrane helix</keyword>
<organism evidence="2 3">
    <name type="scientific">Coccidioides immitis RMSCC 2394</name>
    <dbReference type="NCBI Taxonomy" id="404692"/>
    <lineage>
        <taxon>Eukaryota</taxon>
        <taxon>Fungi</taxon>
        <taxon>Dikarya</taxon>
        <taxon>Ascomycota</taxon>
        <taxon>Pezizomycotina</taxon>
        <taxon>Eurotiomycetes</taxon>
        <taxon>Eurotiomycetidae</taxon>
        <taxon>Onygenales</taxon>
        <taxon>Onygenaceae</taxon>
        <taxon>Coccidioides</taxon>
    </lineage>
</organism>
<keyword evidence="1" id="KW-0812">Transmembrane</keyword>
<protein>
    <submittedName>
        <fullName evidence="2">Uncharacterized protein</fullName>
    </submittedName>
</protein>
<sequence length="145" mass="16545">MLRLEVAAQSYRPTPKLRLKDHLLNATRSTVKVVTGSHVPQHQGKDLKITALISKELAKVAGPDFDAAASRRKLAPAQRWIQPYPSRGASKFRVFIRHHHQASRTTKSYIDLSFFYFTIPIFANLTFTILLVQYTRLRLDSQSGR</sequence>
<feature type="transmembrane region" description="Helical" evidence="1">
    <location>
        <begin position="114"/>
        <end position="135"/>
    </location>
</feature>
<reference evidence="3" key="1">
    <citation type="journal article" date="2010" name="Genome Res.">
        <title>Population genomic sequencing of Coccidioides fungi reveals recent hybridization and transposon control.</title>
        <authorList>
            <person name="Neafsey D.E."/>
            <person name="Barker B.M."/>
            <person name="Sharpton T.J."/>
            <person name="Stajich J.E."/>
            <person name="Park D.J."/>
            <person name="Whiston E."/>
            <person name="Hung C.-Y."/>
            <person name="McMahan C."/>
            <person name="White J."/>
            <person name="Sykes S."/>
            <person name="Heiman D."/>
            <person name="Young S."/>
            <person name="Zeng Q."/>
            <person name="Abouelleil A."/>
            <person name="Aftuck L."/>
            <person name="Bessette D."/>
            <person name="Brown A."/>
            <person name="FitzGerald M."/>
            <person name="Lui A."/>
            <person name="Macdonald J.P."/>
            <person name="Priest M."/>
            <person name="Orbach M.J."/>
            <person name="Galgiani J.N."/>
            <person name="Kirkland T.N."/>
            <person name="Cole G.T."/>
            <person name="Birren B.W."/>
            <person name="Henn M.R."/>
            <person name="Taylor J.W."/>
            <person name="Rounsley S.D."/>
        </authorList>
    </citation>
    <scope>NUCLEOTIDE SEQUENCE [LARGE SCALE GENOMIC DNA]</scope>
    <source>
        <strain evidence="3">RMSCC 2394</strain>
    </source>
</reference>
<evidence type="ECO:0000313" key="3">
    <source>
        <dbReference type="Proteomes" id="UP000054565"/>
    </source>
</evidence>
<gene>
    <name evidence="2" type="ORF">CIRG_04506</name>
</gene>
<keyword evidence="1" id="KW-0472">Membrane</keyword>